<feature type="repeat" description="WD" evidence="6">
    <location>
        <begin position="241"/>
        <end position="267"/>
    </location>
</feature>
<evidence type="ECO:0000256" key="6">
    <source>
        <dbReference type="PROSITE-ProRule" id="PRU00221"/>
    </source>
</evidence>
<keyword evidence="8" id="KW-1185">Reference proteome</keyword>
<gene>
    <name evidence="7" type="ORF">EJ05DRAFT_159935</name>
</gene>
<dbReference type="PANTHER" id="PTHR22842">
    <property type="entry name" value="WD40 REPEAT PROTEIN"/>
    <property type="match status" value="1"/>
</dbReference>
<dbReference type="InterPro" id="IPR015943">
    <property type="entry name" value="WD40/YVTN_repeat-like_dom_sf"/>
</dbReference>
<evidence type="ECO:0000313" key="8">
    <source>
        <dbReference type="Proteomes" id="UP000799437"/>
    </source>
</evidence>
<comment type="subcellular location">
    <subcellularLocation>
        <location evidence="1">Cytoplasm</location>
    </subcellularLocation>
</comment>
<feature type="repeat" description="WD" evidence="6">
    <location>
        <begin position="56"/>
        <end position="97"/>
    </location>
</feature>
<comment type="similarity">
    <text evidence="5">Belongs to the WD repeat MORG1 family.</text>
</comment>
<dbReference type="Proteomes" id="UP000799437">
    <property type="component" value="Unassembled WGS sequence"/>
</dbReference>
<name>A0A6A6VXC6_9PEZI</name>
<dbReference type="SUPFAM" id="SSF50978">
    <property type="entry name" value="WD40 repeat-like"/>
    <property type="match status" value="1"/>
</dbReference>
<dbReference type="InterPro" id="IPR001680">
    <property type="entry name" value="WD40_rpt"/>
</dbReference>
<feature type="repeat" description="WD" evidence="6">
    <location>
        <begin position="13"/>
        <end position="55"/>
    </location>
</feature>
<evidence type="ECO:0000256" key="5">
    <source>
        <dbReference type="ARBA" id="ARBA00038145"/>
    </source>
</evidence>
<protein>
    <submittedName>
        <fullName evidence="7">WD40 repeat-like protein</fullName>
    </submittedName>
</protein>
<dbReference type="InterPro" id="IPR019775">
    <property type="entry name" value="WD40_repeat_CS"/>
</dbReference>
<reference evidence="7" key="1">
    <citation type="journal article" date="2020" name="Stud. Mycol.">
        <title>101 Dothideomycetes genomes: a test case for predicting lifestyles and emergence of pathogens.</title>
        <authorList>
            <person name="Haridas S."/>
            <person name="Albert R."/>
            <person name="Binder M."/>
            <person name="Bloem J."/>
            <person name="Labutti K."/>
            <person name="Salamov A."/>
            <person name="Andreopoulos B."/>
            <person name="Baker S."/>
            <person name="Barry K."/>
            <person name="Bills G."/>
            <person name="Bluhm B."/>
            <person name="Cannon C."/>
            <person name="Castanera R."/>
            <person name="Culley D."/>
            <person name="Daum C."/>
            <person name="Ezra D."/>
            <person name="Gonzalez J."/>
            <person name="Henrissat B."/>
            <person name="Kuo A."/>
            <person name="Liang C."/>
            <person name="Lipzen A."/>
            <person name="Lutzoni F."/>
            <person name="Magnuson J."/>
            <person name="Mondo S."/>
            <person name="Nolan M."/>
            <person name="Ohm R."/>
            <person name="Pangilinan J."/>
            <person name="Park H.-J."/>
            <person name="Ramirez L."/>
            <person name="Alfaro M."/>
            <person name="Sun H."/>
            <person name="Tritt A."/>
            <person name="Yoshinaga Y."/>
            <person name="Zwiers L.-H."/>
            <person name="Turgeon B."/>
            <person name="Goodwin S."/>
            <person name="Spatafora J."/>
            <person name="Crous P."/>
            <person name="Grigoriev I."/>
        </authorList>
    </citation>
    <scope>NUCLEOTIDE SEQUENCE</scope>
    <source>
        <strain evidence="7">CBS 121739</strain>
    </source>
</reference>
<dbReference type="PROSITE" id="PS50082">
    <property type="entry name" value="WD_REPEATS_2"/>
    <property type="match status" value="4"/>
</dbReference>
<accession>A0A6A6VXC6</accession>
<dbReference type="PROSITE" id="PS00678">
    <property type="entry name" value="WD_REPEATS_1"/>
    <property type="match status" value="2"/>
</dbReference>
<dbReference type="InterPro" id="IPR051980">
    <property type="entry name" value="WD_repeat_MORG1"/>
</dbReference>
<dbReference type="PROSITE" id="PS50294">
    <property type="entry name" value="WD_REPEATS_REGION"/>
    <property type="match status" value="2"/>
</dbReference>
<keyword evidence="3 6" id="KW-0853">WD repeat</keyword>
<dbReference type="GeneID" id="54480450"/>
<sequence>MGAQLPTHRLARLGGHNGPVHALTYSAGTATYLLTGSTDRIIRLFNPSTGRLIQKYETHGYEVLDIAVSADNARLVSGGGDKTVFLWDVATAQTTRRFMGHVGRVESVAFGGDDASVVASASYDSTVKLWDTKSQAHKPIMTLDEARDSVSSVKVRGAEIMTGSVDGSTRTYDIRMGSIYQDAMGSITSVTPTKDCASLLVSTLDSTIRLMDKANGKLLQSFKAPEYRNQTYRLRSTLGFNDSVVLSGSEDGNIDAWDFLTGKLLHALKHTDQSGGNMPTSEKAKKKDVISAVTVCNARREWASAGGDGEIACEI</sequence>
<dbReference type="EMBL" id="ML996582">
    <property type="protein sequence ID" value="KAF2753917.1"/>
    <property type="molecule type" value="Genomic_DNA"/>
</dbReference>
<dbReference type="PANTHER" id="PTHR22842:SF3">
    <property type="entry name" value="WD REPEAT DOMAIN-CONTAINING PROTEIN 83"/>
    <property type="match status" value="1"/>
</dbReference>
<proteinExistence type="inferred from homology"/>
<dbReference type="SMART" id="SM00320">
    <property type="entry name" value="WD40"/>
    <property type="match status" value="5"/>
</dbReference>
<dbReference type="InterPro" id="IPR020472">
    <property type="entry name" value="WD40_PAC1"/>
</dbReference>
<dbReference type="Gene3D" id="2.130.10.10">
    <property type="entry name" value="YVTN repeat-like/Quinoprotein amine dehydrogenase"/>
    <property type="match status" value="1"/>
</dbReference>
<dbReference type="GO" id="GO:0000398">
    <property type="term" value="P:mRNA splicing, via spliceosome"/>
    <property type="evidence" value="ECO:0007669"/>
    <property type="project" value="TreeGrafter"/>
</dbReference>
<dbReference type="SMART" id="SM00564">
    <property type="entry name" value="PQQ"/>
    <property type="match status" value="3"/>
</dbReference>
<dbReference type="PRINTS" id="PR00320">
    <property type="entry name" value="GPROTEINBRPT"/>
</dbReference>
<feature type="repeat" description="WD" evidence="6">
    <location>
        <begin position="98"/>
        <end position="134"/>
    </location>
</feature>
<keyword evidence="2" id="KW-0963">Cytoplasm</keyword>
<evidence type="ECO:0000256" key="3">
    <source>
        <dbReference type="ARBA" id="ARBA00022574"/>
    </source>
</evidence>
<evidence type="ECO:0000256" key="4">
    <source>
        <dbReference type="ARBA" id="ARBA00022737"/>
    </source>
</evidence>
<organism evidence="7 8">
    <name type="scientific">Pseudovirgaria hyperparasitica</name>
    <dbReference type="NCBI Taxonomy" id="470096"/>
    <lineage>
        <taxon>Eukaryota</taxon>
        <taxon>Fungi</taxon>
        <taxon>Dikarya</taxon>
        <taxon>Ascomycota</taxon>
        <taxon>Pezizomycotina</taxon>
        <taxon>Dothideomycetes</taxon>
        <taxon>Dothideomycetes incertae sedis</taxon>
        <taxon>Acrospermales</taxon>
        <taxon>Acrospermaceae</taxon>
        <taxon>Pseudovirgaria</taxon>
    </lineage>
</organism>
<dbReference type="InterPro" id="IPR018391">
    <property type="entry name" value="PQQ_b-propeller_rpt"/>
</dbReference>
<dbReference type="Pfam" id="PF00400">
    <property type="entry name" value="WD40"/>
    <property type="match status" value="3"/>
</dbReference>
<dbReference type="AlphaFoldDB" id="A0A6A6VXC6"/>
<dbReference type="GO" id="GO:0071013">
    <property type="term" value="C:catalytic step 2 spliceosome"/>
    <property type="evidence" value="ECO:0007669"/>
    <property type="project" value="TreeGrafter"/>
</dbReference>
<evidence type="ECO:0000313" key="7">
    <source>
        <dbReference type="EMBL" id="KAF2753917.1"/>
    </source>
</evidence>
<dbReference type="GO" id="GO:0005737">
    <property type="term" value="C:cytoplasm"/>
    <property type="evidence" value="ECO:0007669"/>
    <property type="project" value="UniProtKB-SubCell"/>
</dbReference>
<evidence type="ECO:0000256" key="1">
    <source>
        <dbReference type="ARBA" id="ARBA00004496"/>
    </source>
</evidence>
<dbReference type="RefSeq" id="XP_033596368.1">
    <property type="nucleotide sequence ID" value="XM_033739396.1"/>
</dbReference>
<evidence type="ECO:0000256" key="2">
    <source>
        <dbReference type="ARBA" id="ARBA00022490"/>
    </source>
</evidence>
<dbReference type="CDD" id="cd00200">
    <property type="entry name" value="WD40"/>
    <property type="match status" value="1"/>
</dbReference>
<dbReference type="OrthoDB" id="1068471at2759"/>
<keyword evidence="4" id="KW-0677">Repeat</keyword>
<dbReference type="InterPro" id="IPR036322">
    <property type="entry name" value="WD40_repeat_dom_sf"/>
</dbReference>